<dbReference type="InterPro" id="IPR040750">
    <property type="entry name" value="eIF3m_C_helix"/>
</dbReference>
<feature type="domain" description="PCI" evidence="7">
    <location>
        <begin position="227"/>
        <end position="389"/>
    </location>
</feature>
<dbReference type="AlphaFoldDB" id="A0A5C3DVN0"/>
<accession>A0A5C3DVN0</accession>
<comment type="similarity">
    <text evidence="1">Belongs to the CSN7/EIF3M family. CSN7 subfamily.</text>
</comment>
<dbReference type="GO" id="GO:0003743">
    <property type="term" value="F:translation initiation factor activity"/>
    <property type="evidence" value="ECO:0007669"/>
    <property type="project" value="UniProtKB-UniRule"/>
</dbReference>
<evidence type="ECO:0000313" key="9">
    <source>
        <dbReference type="Proteomes" id="UP000324022"/>
    </source>
</evidence>
<dbReference type="GO" id="GO:0001732">
    <property type="term" value="P:formation of cytoplasmic translation initiation complex"/>
    <property type="evidence" value="ECO:0007669"/>
    <property type="project" value="UniProtKB-UniRule"/>
</dbReference>
<dbReference type="GO" id="GO:0016282">
    <property type="term" value="C:eukaryotic 43S preinitiation complex"/>
    <property type="evidence" value="ECO:0007669"/>
    <property type="project" value="UniProtKB-UniRule"/>
</dbReference>
<dbReference type="PANTHER" id="PTHR15350:SF2">
    <property type="entry name" value="EUKARYOTIC TRANSLATION INITIATION FACTOR 3 SUBUNIT M"/>
    <property type="match status" value="1"/>
</dbReference>
<dbReference type="Pfam" id="PF01399">
    <property type="entry name" value="PCI"/>
    <property type="match status" value="1"/>
</dbReference>
<evidence type="ECO:0000256" key="2">
    <source>
        <dbReference type="ARBA" id="ARBA00022490"/>
    </source>
</evidence>
<keyword evidence="2 5" id="KW-0963">Cytoplasm</keyword>
<organism evidence="8 9">
    <name type="scientific">Ustilago trichophora</name>
    <dbReference type="NCBI Taxonomy" id="86804"/>
    <lineage>
        <taxon>Eukaryota</taxon>
        <taxon>Fungi</taxon>
        <taxon>Dikarya</taxon>
        <taxon>Basidiomycota</taxon>
        <taxon>Ustilaginomycotina</taxon>
        <taxon>Ustilaginomycetes</taxon>
        <taxon>Ustilaginales</taxon>
        <taxon>Ustilaginaceae</taxon>
        <taxon>Ustilago</taxon>
    </lineage>
</organism>
<evidence type="ECO:0000256" key="4">
    <source>
        <dbReference type="ARBA" id="ARBA00022917"/>
    </source>
</evidence>
<dbReference type="PROSITE" id="PS50250">
    <property type="entry name" value="PCI"/>
    <property type="match status" value="1"/>
</dbReference>
<keyword evidence="3 5" id="KW-0396">Initiation factor</keyword>
<evidence type="ECO:0000256" key="1">
    <source>
        <dbReference type="ARBA" id="ARBA00008482"/>
    </source>
</evidence>
<evidence type="ECO:0000259" key="7">
    <source>
        <dbReference type="PROSITE" id="PS50250"/>
    </source>
</evidence>
<evidence type="ECO:0000256" key="5">
    <source>
        <dbReference type="HAMAP-Rule" id="MF_03012"/>
    </source>
</evidence>
<dbReference type="EMBL" id="OOIN01000004">
    <property type="protein sequence ID" value="SPO22322.1"/>
    <property type="molecule type" value="Genomic_DNA"/>
</dbReference>
<sequence>MSADLVTVLAEGTFEEQIVEASAFISRSHAEASRNDFITRFQQLALEAEPSSTTNTTTTTTSETDAAAASSVADPAKMQKTVQQLVSEVKSLGEGSDRELEGVYNLLASLIASTNQQNELLPVLISAVSKLGATTNVATEKNNVRYRILSNLFNSLAASSPLRLQIFNALLSLAAANDDLDYLTSSLKALPQWLAQWDVSESDKAACLESVAKALEGAEKEHGQTSKAYQFLLLHLRYISNNPGSSSTKDAAERTVAAALRLPKLYEFEDLLHIQAVLDLNPSPIFELLKIFVGGSTADFNKFLSNNPNELSRLGLNQQELLHKIRLLDLADLCALSVSSDVAYSSIANTLEVSQDQVEVWVIDVIRAGLVSGKLSQVKDAFRVYKSTHRQFGKQQWQQLELRLVQWQTSIDNIIDSIAATRGGKLADSATTAAVEQVA</sequence>
<comment type="subcellular location">
    <subcellularLocation>
        <location evidence="5">Cytoplasm</location>
    </subcellularLocation>
</comment>
<dbReference type="HAMAP" id="MF_03012">
    <property type="entry name" value="eIF3m"/>
    <property type="match status" value="1"/>
</dbReference>
<gene>
    <name evidence="8" type="ORF">UTRI_01000</name>
</gene>
<dbReference type="SMART" id="SM00088">
    <property type="entry name" value="PINT"/>
    <property type="match status" value="1"/>
</dbReference>
<dbReference type="GO" id="GO:0033290">
    <property type="term" value="C:eukaryotic 48S preinitiation complex"/>
    <property type="evidence" value="ECO:0007669"/>
    <property type="project" value="UniProtKB-UniRule"/>
</dbReference>
<keyword evidence="4 5" id="KW-0648">Protein biosynthesis</keyword>
<evidence type="ECO:0000256" key="3">
    <source>
        <dbReference type="ARBA" id="ARBA00022540"/>
    </source>
</evidence>
<dbReference type="InterPro" id="IPR000717">
    <property type="entry name" value="PCI_dom"/>
</dbReference>
<evidence type="ECO:0000256" key="6">
    <source>
        <dbReference type="SAM" id="MobiDB-lite"/>
    </source>
</evidence>
<comment type="similarity">
    <text evidence="5">Belongs to the eIF-3 subunit M family.</text>
</comment>
<comment type="function">
    <text evidence="5">Component of the eukaryotic translation initiation factor 3 (eIF-3) complex, which is involved in protein synthesis of a specialized repertoire of mRNAs and, together with other initiation factors, stimulates binding of mRNA and methionyl-tRNAi to the 40S ribosome. The eIF-3 complex specifically targets and initiates translation of a subset of mRNAs involved in cell proliferation.</text>
</comment>
<dbReference type="Proteomes" id="UP000324022">
    <property type="component" value="Unassembled WGS sequence"/>
</dbReference>
<protein>
    <recommendedName>
        <fullName evidence="5">Eukaryotic translation initiation factor 3 subunit M</fullName>
        <shortName evidence="5">eIF3m</shortName>
    </recommendedName>
</protein>
<dbReference type="InterPro" id="IPR045237">
    <property type="entry name" value="COPS7/eIF3m"/>
</dbReference>
<feature type="region of interest" description="Disordered" evidence="6">
    <location>
        <begin position="48"/>
        <end position="73"/>
    </location>
</feature>
<dbReference type="PANTHER" id="PTHR15350">
    <property type="entry name" value="COP9 SIGNALOSOME COMPLEX SUBUNIT 7/DENDRITIC CELL PROTEIN GA17"/>
    <property type="match status" value="1"/>
</dbReference>
<dbReference type="OrthoDB" id="10267031at2759"/>
<dbReference type="Pfam" id="PF18005">
    <property type="entry name" value="eIF3m_C_helix"/>
    <property type="match status" value="1"/>
</dbReference>
<reference evidence="8 9" key="1">
    <citation type="submission" date="2018-03" db="EMBL/GenBank/DDBJ databases">
        <authorList>
            <person name="Guldener U."/>
        </authorList>
    </citation>
    <scope>NUCLEOTIDE SEQUENCE [LARGE SCALE GENOMIC DNA]</scope>
    <source>
        <strain evidence="8 9">NBRC100155</strain>
    </source>
</reference>
<evidence type="ECO:0000313" key="8">
    <source>
        <dbReference type="EMBL" id="SPO22322.1"/>
    </source>
</evidence>
<proteinExistence type="inferred from homology"/>
<dbReference type="GO" id="GO:0071541">
    <property type="term" value="C:eukaryotic translation initiation factor 3 complex, eIF3m"/>
    <property type="evidence" value="ECO:0007669"/>
    <property type="project" value="UniProtKB-UniRule"/>
</dbReference>
<dbReference type="InterPro" id="IPR027528">
    <property type="entry name" value="eIF3m"/>
</dbReference>
<name>A0A5C3DVN0_9BASI</name>
<keyword evidence="9" id="KW-1185">Reference proteome</keyword>
<comment type="subunit">
    <text evidence="5">Component of the eukaryotic translation initiation factor 3 (eIF-3) complex.</text>
</comment>